<accession>A0AAV8W492</accession>
<name>A0AAV8W492_9CUCU</name>
<reference evidence="1 2" key="1">
    <citation type="journal article" date="2023" name="Insect Mol. Biol.">
        <title>Genome sequencing provides insights into the evolution of gene families encoding plant cell wall-degrading enzymes in longhorned beetles.</title>
        <authorList>
            <person name="Shin N.R."/>
            <person name="Okamura Y."/>
            <person name="Kirsch R."/>
            <person name="Pauchet Y."/>
        </authorList>
    </citation>
    <scope>NUCLEOTIDE SEQUENCE [LARGE SCALE GENOMIC DNA]</scope>
    <source>
        <strain evidence="1">EAD_L_NR</strain>
    </source>
</reference>
<gene>
    <name evidence="1" type="ORF">NQ315_003001</name>
</gene>
<comment type="caution">
    <text evidence="1">The sequence shown here is derived from an EMBL/GenBank/DDBJ whole genome shotgun (WGS) entry which is preliminary data.</text>
</comment>
<dbReference type="AlphaFoldDB" id="A0AAV8W492"/>
<sequence>MLEKLLEENEYVTVFFYEVNSEESKTIMEKLENIDSEIDNFDIIFAKMADPICARMGHHQYFHHRLFKAPSSQHIQITTFGSRCLWSG</sequence>
<dbReference type="SUPFAM" id="SSF52833">
    <property type="entry name" value="Thioredoxin-like"/>
    <property type="match status" value="1"/>
</dbReference>
<dbReference type="InterPro" id="IPR036249">
    <property type="entry name" value="Thioredoxin-like_sf"/>
</dbReference>
<organism evidence="1 2">
    <name type="scientific">Exocentrus adspersus</name>
    <dbReference type="NCBI Taxonomy" id="1586481"/>
    <lineage>
        <taxon>Eukaryota</taxon>
        <taxon>Metazoa</taxon>
        <taxon>Ecdysozoa</taxon>
        <taxon>Arthropoda</taxon>
        <taxon>Hexapoda</taxon>
        <taxon>Insecta</taxon>
        <taxon>Pterygota</taxon>
        <taxon>Neoptera</taxon>
        <taxon>Endopterygota</taxon>
        <taxon>Coleoptera</taxon>
        <taxon>Polyphaga</taxon>
        <taxon>Cucujiformia</taxon>
        <taxon>Chrysomeloidea</taxon>
        <taxon>Cerambycidae</taxon>
        <taxon>Lamiinae</taxon>
        <taxon>Acanthocinini</taxon>
        <taxon>Exocentrus</taxon>
    </lineage>
</organism>
<evidence type="ECO:0000313" key="2">
    <source>
        <dbReference type="Proteomes" id="UP001159042"/>
    </source>
</evidence>
<evidence type="ECO:0000313" key="1">
    <source>
        <dbReference type="EMBL" id="KAJ8921385.1"/>
    </source>
</evidence>
<dbReference type="EMBL" id="JANEYG010000010">
    <property type="protein sequence ID" value="KAJ8921385.1"/>
    <property type="molecule type" value="Genomic_DNA"/>
</dbReference>
<dbReference type="Proteomes" id="UP001159042">
    <property type="component" value="Unassembled WGS sequence"/>
</dbReference>
<protein>
    <submittedName>
        <fullName evidence="1">Uncharacterized protein</fullName>
    </submittedName>
</protein>
<keyword evidence="2" id="KW-1185">Reference proteome</keyword>
<proteinExistence type="predicted"/>